<dbReference type="InterPro" id="IPR029052">
    <property type="entry name" value="Metallo-depent_PP-like"/>
</dbReference>
<dbReference type="CDD" id="cd07383">
    <property type="entry name" value="MPP_Dcr2"/>
    <property type="match status" value="1"/>
</dbReference>
<dbReference type="SUPFAM" id="SSF56300">
    <property type="entry name" value="Metallo-dependent phosphatases"/>
    <property type="match status" value="1"/>
</dbReference>
<dbReference type="PIRSF" id="PIRSF030250">
    <property type="entry name" value="Ptase_At2g46880"/>
    <property type="match status" value="1"/>
</dbReference>
<evidence type="ECO:0000259" key="1">
    <source>
        <dbReference type="Pfam" id="PF00149"/>
    </source>
</evidence>
<proteinExistence type="predicted"/>
<dbReference type="EMBL" id="CP046401">
    <property type="protein sequence ID" value="QGY46291.1"/>
    <property type="molecule type" value="Genomic_DNA"/>
</dbReference>
<dbReference type="KEGG" id="mcos:GM418_22290"/>
<protein>
    <recommendedName>
        <fullName evidence="1">Calcineurin-like phosphoesterase domain-containing protein</fullName>
    </recommendedName>
</protein>
<gene>
    <name evidence="2" type="ORF">GM418_22290</name>
</gene>
<evidence type="ECO:0000313" key="2">
    <source>
        <dbReference type="EMBL" id="QGY46291.1"/>
    </source>
</evidence>
<dbReference type="PANTHER" id="PTHR32440">
    <property type="entry name" value="PHOSPHATASE DCR2-RELATED-RELATED"/>
    <property type="match status" value="1"/>
</dbReference>
<dbReference type="InterPro" id="IPR004843">
    <property type="entry name" value="Calcineurin-like_PHP"/>
</dbReference>
<accession>A0A6I6JUS9</accession>
<dbReference type="Pfam" id="PF00149">
    <property type="entry name" value="Metallophos"/>
    <property type="match status" value="1"/>
</dbReference>
<dbReference type="AlphaFoldDB" id="A0A6I6JUS9"/>
<organism evidence="2 3">
    <name type="scientific">Maribellus comscasis</name>
    <dbReference type="NCBI Taxonomy" id="2681766"/>
    <lineage>
        <taxon>Bacteria</taxon>
        <taxon>Pseudomonadati</taxon>
        <taxon>Bacteroidota</taxon>
        <taxon>Bacteroidia</taxon>
        <taxon>Marinilabiliales</taxon>
        <taxon>Prolixibacteraceae</taxon>
        <taxon>Maribellus</taxon>
    </lineage>
</organism>
<name>A0A6I6JUS9_9BACT</name>
<evidence type="ECO:0000313" key="3">
    <source>
        <dbReference type="Proteomes" id="UP000428260"/>
    </source>
</evidence>
<dbReference type="PANTHER" id="PTHR32440:SF11">
    <property type="entry name" value="METALLOPHOSPHOESTERASE DOMAIN-CONTAINING PROTEIN"/>
    <property type="match status" value="1"/>
</dbReference>
<dbReference type="GO" id="GO:0016788">
    <property type="term" value="F:hydrolase activity, acting on ester bonds"/>
    <property type="evidence" value="ECO:0007669"/>
    <property type="project" value="TreeGrafter"/>
</dbReference>
<dbReference type="GO" id="GO:0005737">
    <property type="term" value="C:cytoplasm"/>
    <property type="evidence" value="ECO:0007669"/>
    <property type="project" value="TreeGrafter"/>
</dbReference>
<sequence length="346" mass="38893">MKIIKPFFFILVLLVTVNNVTAKIKTTLRFGENGKLKIVQFTDIHFKYNSYKSDSALALMKNAVEAEKPGLVILTGDVVCSDNTKQAWLALAKIFVDSKVPWAVVLGNHDVEYELTNNQIMETVSELPYCVSVTGSKKLSGSGNYIIPVQSADSKETKAILYFLDSHSGLGKESTLGSYDWIKNDQVQWYRNESASMTKKNGGKPYPALAFFHIPLIEYNEVWGKETTVGVKEEDVCSPDINSGMYNAFLESGDVMGMFVGHDHVNNYIGCLHGICLAYGQATGRETYGNIGKGYRVIELYEGQRKFDTWVRIKYNADNEKNLWDPTNKTEKELFVTYPGSFQEKK</sequence>
<keyword evidence="3" id="KW-1185">Reference proteome</keyword>
<dbReference type="Proteomes" id="UP000428260">
    <property type="component" value="Chromosome"/>
</dbReference>
<reference evidence="2 3" key="1">
    <citation type="submission" date="2019-11" db="EMBL/GenBank/DDBJ databases">
        <authorList>
            <person name="Zheng R.K."/>
            <person name="Sun C.M."/>
        </authorList>
    </citation>
    <scope>NUCLEOTIDE SEQUENCE [LARGE SCALE GENOMIC DNA]</scope>
    <source>
        <strain evidence="2 3">WC007</strain>
    </source>
</reference>
<feature type="domain" description="Calcineurin-like phosphoesterase" evidence="1">
    <location>
        <begin position="36"/>
        <end position="265"/>
    </location>
</feature>
<dbReference type="InterPro" id="IPR011230">
    <property type="entry name" value="PAP14/16/28/29"/>
</dbReference>
<dbReference type="RefSeq" id="WP_158869428.1">
    <property type="nucleotide sequence ID" value="NZ_CP046401.1"/>
</dbReference>
<dbReference type="Gene3D" id="3.60.21.10">
    <property type="match status" value="1"/>
</dbReference>